<dbReference type="AlphaFoldDB" id="A0A540X138"/>
<dbReference type="Proteomes" id="UP000315369">
    <property type="component" value="Unassembled WGS sequence"/>
</dbReference>
<keyword evidence="1" id="KW-0175">Coiled coil</keyword>
<dbReference type="EMBL" id="VIFM01000055">
    <property type="protein sequence ID" value="TQF14913.1"/>
    <property type="molecule type" value="Genomic_DNA"/>
</dbReference>
<organism evidence="2 3">
    <name type="scientific">Myxococcus llanfairpwllgwyngyllgogerychwyrndrobwllllantysiliogogogochensis</name>
    <dbReference type="NCBI Taxonomy" id="2590453"/>
    <lineage>
        <taxon>Bacteria</taxon>
        <taxon>Pseudomonadati</taxon>
        <taxon>Myxococcota</taxon>
        <taxon>Myxococcia</taxon>
        <taxon>Myxococcales</taxon>
        <taxon>Cystobacterineae</taxon>
        <taxon>Myxococcaceae</taxon>
        <taxon>Myxococcus</taxon>
    </lineage>
</organism>
<comment type="caution">
    <text evidence="2">The sequence shown here is derived from an EMBL/GenBank/DDBJ whole genome shotgun (WGS) entry which is preliminary data.</text>
</comment>
<name>A0A540X138_9BACT</name>
<gene>
    <name evidence="2" type="ORF">FJV41_16105</name>
</gene>
<proteinExistence type="predicted"/>
<evidence type="ECO:0000313" key="3">
    <source>
        <dbReference type="Proteomes" id="UP000315369"/>
    </source>
</evidence>
<feature type="coiled-coil region" evidence="1">
    <location>
        <begin position="122"/>
        <end position="156"/>
    </location>
</feature>
<accession>A0A540X138</accession>
<sequence length="162" mass="18787">MSRTTSLARAELLPILRGRLEKARAYGCLYVPAEPGEIDALCEKAITYWRTAGAKVPWKMHYGLAQSLMNESGEEAPHRYLRLPHFLTMAILFVDPLQERFPRFSLANYDLRAFEREVTVVEAELVERLEAAQRKVGELQLRLDELEREMQPAKTRLRRSTR</sequence>
<protein>
    <submittedName>
        <fullName evidence="2">Uncharacterized protein</fullName>
    </submittedName>
</protein>
<evidence type="ECO:0000313" key="2">
    <source>
        <dbReference type="EMBL" id="TQF14913.1"/>
    </source>
</evidence>
<evidence type="ECO:0000256" key="1">
    <source>
        <dbReference type="SAM" id="Coils"/>
    </source>
</evidence>
<reference evidence="2 3" key="1">
    <citation type="submission" date="2019-06" db="EMBL/GenBank/DDBJ databases">
        <authorList>
            <person name="Livingstone P."/>
            <person name="Whitworth D."/>
        </authorList>
    </citation>
    <scope>NUCLEOTIDE SEQUENCE [LARGE SCALE GENOMIC DNA]</scope>
    <source>
        <strain evidence="2 3">AM401</strain>
    </source>
</reference>
<keyword evidence="3" id="KW-1185">Reference proteome</keyword>